<feature type="compositionally biased region" description="Low complexity" evidence="11">
    <location>
        <begin position="836"/>
        <end position="851"/>
    </location>
</feature>
<keyword evidence="10" id="KW-0464">Manganese</keyword>
<dbReference type="PROSITE" id="PS50172">
    <property type="entry name" value="BRCT"/>
    <property type="match status" value="1"/>
</dbReference>
<feature type="binding site" evidence="10">
    <location>
        <position position="490"/>
    </location>
    <ligand>
        <name>Zn(2+)</name>
        <dbReference type="ChEBI" id="CHEBI:29105"/>
    </ligand>
</feature>
<dbReference type="InterPro" id="IPR001357">
    <property type="entry name" value="BRCT_dom"/>
</dbReference>
<evidence type="ECO:0000256" key="2">
    <source>
        <dbReference type="ARBA" id="ARBA00022705"/>
    </source>
</evidence>
<feature type="active site" description="N6-AMP-lysine intermediate" evidence="10">
    <location>
        <position position="186"/>
    </location>
</feature>
<dbReference type="SUPFAM" id="SSF56091">
    <property type="entry name" value="DNA ligase/mRNA capping enzyme, catalytic domain"/>
    <property type="match status" value="1"/>
</dbReference>
<dbReference type="EC" id="6.5.1.2" evidence="10"/>
<evidence type="ECO:0000259" key="12">
    <source>
        <dbReference type="PROSITE" id="PS50172"/>
    </source>
</evidence>
<dbReference type="NCBIfam" id="NF005932">
    <property type="entry name" value="PRK07956.1"/>
    <property type="match status" value="1"/>
</dbReference>
<gene>
    <name evidence="13" type="primary">ligA_2</name>
    <name evidence="10" type="synonym">ligA</name>
    <name evidence="13" type="ORF">OERS_28060</name>
</gene>
<dbReference type="Pfam" id="PF01653">
    <property type="entry name" value="DNA_ligase_aden"/>
    <property type="match status" value="1"/>
</dbReference>
<keyword evidence="5 10" id="KW-0862">Zinc</keyword>
<feature type="region of interest" description="Disordered" evidence="11">
    <location>
        <begin position="836"/>
        <end position="857"/>
    </location>
</feature>
<dbReference type="InterPro" id="IPR004149">
    <property type="entry name" value="Znf_DNAligase_C4"/>
</dbReference>
<feature type="binding site" evidence="10">
    <location>
        <begin position="150"/>
        <end position="151"/>
    </location>
    <ligand>
        <name>NAD(+)</name>
        <dbReference type="ChEBI" id="CHEBI:57540"/>
    </ligand>
</feature>
<dbReference type="SUPFAM" id="SSF52113">
    <property type="entry name" value="BRCT domain"/>
    <property type="match status" value="1"/>
</dbReference>
<feature type="binding site" evidence="10">
    <location>
        <position position="506"/>
    </location>
    <ligand>
        <name>Zn(2+)</name>
        <dbReference type="ChEBI" id="CHEBI:29105"/>
    </ligand>
</feature>
<feature type="binding site" evidence="10">
    <location>
        <position position="184"/>
    </location>
    <ligand>
        <name>NAD(+)</name>
        <dbReference type="ChEBI" id="CHEBI:57540"/>
    </ligand>
</feature>
<comment type="similarity">
    <text evidence="10">Belongs to the NAD-dependent DNA ligase family. LigA subfamily.</text>
</comment>
<dbReference type="InterPro" id="IPR004150">
    <property type="entry name" value="NAD_DNA_ligase_OB"/>
</dbReference>
<name>A0ABX2Y1Q8_9CELL</name>
<evidence type="ECO:0000256" key="6">
    <source>
        <dbReference type="ARBA" id="ARBA00022842"/>
    </source>
</evidence>
<dbReference type="Pfam" id="PF03119">
    <property type="entry name" value="DNA_ligase_ZBD"/>
    <property type="match status" value="1"/>
</dbReference>
<dbReference type="PANTHER" id="PTHR23389">
    <property type="entry name" value="CHROMOSOME TRANSMISSION FIDELITY FACTOR 18"/>
    <property type="match status" value="1"/>
</dbReference>
<dbReference type="InterPro" id="IPR036420">
    <property type="entry name" value="BRCT_dom_sf"/>
</dbReference>
<evidence type="ECO:0000256" key="10">
    <source>
        <dbReference type="HAMAP-Rule" id="MF_01588"/>
    </source>
</evidence>
<keyword evidence="7 10" id="KW-0520">NAD</keyword>
<evidence type="ECO:0000313" key="13">
    <source>
        <dbReference type="EMBL" id="OCI30477.1"/>
    </source>
</evidence>
<keyword evidence="4 10" id="KW-0227">DNA damage</keyword>
<dbReference type="HAMAP" id="MF_01588">
    <property type="entry name" value="DNA_ligase_A"/>
    <property type="match status" value="1"/>
</dbReference>
<dbReference type="Pfam" id="PF12826">
    <property type="entry name" value="HHH_2"/>
    <property type="match status" value="1"/>
</dbReference>
<dbReference type="Gene3D" id="3.40.50.10190">
    <property type="entry name" value="BRCT domain"/>
    <property type="match status" value="1"/>
</dbReference>
<reference evidence="13 14" key="1">
    <citation type="submission" date="2016-06" db="EMBL/GenBank/DDBJ databases">
        <title>Genome sequence of Oerskovia enterophila DSM 43852.</title>
        <authorList>
            <person name="Poehlein A."/>
            <person name="Jag V."/>
            <person name="Bengelsdorf F.R."/>
            <person name="Daniel R."/>
            <person name="Duerre P."/>
        </authorList>
    </citation>
    <scope>NUCLEOTIDE SEQUENCE [LARGE SCALE GENOMIC DNA]</scope>
    <source>
        <strain evidence="13 14">DSM 43852</strain>
    </source>
</reference>
<feature type="binding site" evidence="10">
    <location>
        <position position="487"/>
    </location>
    <ligand>
        <name>Zn(2+)</name>
        <dbReference type="ChEBI" id="CHEBI:29105"/>
    </ligand>
</feature>
<evidence type="ECO:0000256" key="4">
    <source>
        <dbReference type="ARBA" id="ARBA00022763"/>
    </source>
</evidence>
<dbReference type="SUPFAM" id="SSF50249">
    <property type="entry name" value="Nucleic acid-binding proteins"/>
    <property type="match status" value="1"/>
</dbReference>
<dbReference type="PANTHER" id="PTHR23389:SF9">
    <property type="entry name" value="DNA LIGASE"/>
    <property type="match status" value="1"/>
</dbReference>
<dbReference type="InterPro" id="IPR001679">
    <property type="entry name" value="DNA_ligase"/>
</dbReference>
<evidence type="ECO:0000256" key="1">
    <source>
        <dbReference type="ARBA" id="ARBA00022598"/>
    </source>
</evidence>
<dbReference type="Pfam" id="PF03120">
    <property type="entry name" value="OB_DNA_ligase"/>
    <property type="match status" value="1"/>
</dbReference>
<dbReference type="SUPFAM" id="SSF47781">
    <property type="entry name" value="RuvA domain 2-like"/>
    <property type="match status" value="1"/>
</dbReference>
<sequence length="857" mass="90906">MVGGHDVVGDVVGQDAQARAGVGGPRDDGDVNDATPPRPATPADTAPEVPGDLATASQPHASPVLGALGEADAQRRWAELVAQVEADQRAYYEADAPVSSDAEYDARMRELEALEAAHPALQTPESPTQRVGGRAATGFATVEHLERMLSLDNAFSEEDLAAWAARVHRDLGVSPEAPVEYLCEVKIDGLAIALLYERGRLVRAATRGDGRTGEDVTANVRTITTVPQQLAGDPATHPAVIEVRGEVFLGVEDFAALNEALVAAGQAPYANPRNTAAGSLRQKDPAVTASRNLRMYAHGVGALQWAEGEHAELARQSDAYALFERWGIPVSPHNRVVDGLAGVQEMIAYFGEHRHSIEHELDGIVVKVDELALQRRLGATSRAPRWAIAYKYPPEEVNTRLLAIQVGVGRTGRATPYAVMEPVLVAGSTVRQATLHNQDVVRAKGVLIGDVVVLRKAGDVIPEILGPVVALREDGVQRTEFVMPAECPECGTPLRPMKEGDVDLRCPNAESCPAQVRGRVEHIGSRGGLDIEALGEVTAAALTQPYEPADPPLRTEKNLFGLTVDQLAPIRVVVRDPETGLPRPFEGVGESGEVEMSDGSVLLAKVVRPFQKVAARTYPPGFEDATPAERRAAGVRKDFPVYGPSTTAQTLVDELRVARTKDLWRILVSLNIRHVGPVAARALAEWFGSLDAIRSASREELAAVEGVGPVIADEVLAWFDVDWHQEIVETWRKDGVRFETPGHPGPGARQQPTGPLAGLTVVVTGGLEGFSRDGAKEAILAAGGKASGSVSKKTDYVVVGENAGSKETKARDLGLRILDEAGFVALLAGGPAAVGDARAEEAGAPDGTDGSDGTDAD</sequence>
<evidence type="ECO:0000256" key="3">
    <source>
        <dbReference type="ARBA" id="ARBA00022723"/>
    </source>
</evidence>
<keyword evidence="6 10" id="KW-0460">Magnesium</keyword>
<dbReference type="SMART" id="SM00532">
    <property type="entry name" value="LIGANc"/>
    <property type="match status" value="1"/>
</dbReference>
<feature type="binding site" evidence="10">
    <location>
        <position position="207"/>
    </location>
    <ligand>
        <name>NAD(+)</name>
        <dbReference type="ChEBI" id="CHEBI:57540"/>
    </ligand>
</feature>
<dbReference type="InterPro" id="IPR013839">
    <property type="entry name" value="DNAligase_adenylation"/>
</dbReference>
<dbReference type="Gene3D" id="6.20.10.30">
    <property type="match status" value="1"/>
</dbReference>
<comment type="function">
    <text evidence="10">DNA ligase that catalyzes the formation of phosphodiester linkages between 5'-phosphoryl and 3'-hydroxyl groups in double-stranded DNA using NAD as a coenzyme and as the energy source for the reaction. It is essential for DNA replication and repair of damaged DNA.</text>
</comment>
<dbReference type="InterPro" id="IPR041663">
    <property type="entry name" value="DisA/LigA_HHH"/>
</dbReference>
<evidence type="ECO:0000256" key="8">
    <source>
        <dbReference type="ARBA" id="ARBA00023204"/>
    </source>
</evidence>
<keyword evidence="1 10" id="KW-0436">Ligase</keyword>
<dbReference type="InterPro" id="IPR010994">
    <property type="entry name" value="RuvA_2-like"/>
</dbReference>
<dbReference type="Gene3D" id="3.30.470.30">
    <property type="entry name" value="DNA ligase/mRNA capping enzyme"/>
    <property type="match status" value="1"/>
</dbReference>
<dbReference type="CDD" id="cd00114">
    <property type="entry name" value="LIGANc"/>
    <property type="match status" value="1"/>
</dbReference>
<dbReference type="EMBL" id="MAQA01000035">
    <property type="protein sequence ID" value="OCI30477.1"/>
    <property type="molecule type" value="Genomic_DNA"/>
</dbReference>
<comment type="cofactor">
    <cofactor evidence="10">
        <name>Mg(2+)</name>
        <dbReference type="ChEBI" id="CHEBI:18420"/>
    </cofactor>
    <cofactor evidence="10">
        <name>Mn(2+)</name>
        <dbReference type="ChEBI" id="CHEBI:29035"/>
    </cofactor>
</comment>
<dbReference type="SMART" id="SM00292">
    <property type="entry name" value="BRCT"/>
    <property type="match status" value="1"/>
</dbReference>
<dbReference type="InterPro" id="IPR018239">
    <property type="entry name" value="DNA_ligase_AS"/>
</dbReference>
<dbReference type="InterPro" id="IPR012340">
    <property type="entry name" value="NA-bd_OB-fold"/>
</dbReference>
<feature type="region of interest" description="Disordered" evidence="11">
    <location>
        <begin position="1"/>
        <end position="60"/>
    </location>
</feature>
<accession>A0ABX2Y1Q8</accession>
<proteinExistence type="inferred from homology"/>
<organism evidence="13 14">
    <name type="scientific">Oerskovia enterophila</name>
    <dbReference type="NCBI Taxonomy" id="43678"/>
    <lineage>
        <taxon>Bacteria</taxon>
        <taxon>Bacillati</taxon>
        <taxon>Actinomycetota</taxon>
        <taxon>Actinomycetes</taxon>
        <taxon>Micrococcales</taxon>
        <taxon>Cellulomonadaceae</taxon>
        <taxon>Oerskovia</taxon>
    </lineage>
</organism>
<dbReference type="NCBIfam" id="TIGR00575">
    <property type="entry name" value="dnlj"/>
    <property type="match status" value="1"/>
</dbReference>
<evidence type="ECO:0000256" key="9">
    <source>
        <dbReference type="ARBA" id="ARBA00034005"/>
    </source>
</evidence>
<feature type="binding site" evidence="10">
    <location>
        <begin position="101"/>
        <end position="105"/>
    </location>
    <ligand>
        <name>NAD(+)</name>
        <dbReference type="ChEBI" id="CHEBI:57540"/>
    </ligand>
</feature>
<keyword evidence="3 10" id="KW-0479">Metal-binding</keyword>
<feature type="binding site" evidence="10">
    <location>
        <position position="246"/>
    </location>
    <ligand>
        <name>NAD(+)</name>
        <dbReference type="ChEBI" id="CHEBI:57540"/>
    </ligand>
</feature>
<keyword evidence="14" id="KW-1185">Reference proteome</keyword>
<dbReference type="Pfam" id="PF00533">
    <property type="entry name" value="BRCT"/>
    <property type="match status" value="1"/>
</dbReference>
<dbReference type="GO" id="GO:0003911">
    <property type="term" value="F:DNA ligase (NAD+) activity"/>
    <property type="evidence" value="ECO:0007669"/>
    <property type="project" value="UniProtKB-EC"/>
</dbReference>
<evidence type="ECO:0000256" key="11">
    <source>
        <dbReference type="SAM" id="MobiDB-lite"/>
    </source>
</evidence>
<dbReference type="Proteomes" id="UP000093412">
    <property type="component" value="Unassembled WGS sequence"/>
</dbReference>
<feature type="binding site" evidence="10">
    <location>
        <position position="367"/>
    </location>
    <ligand>
        <name>NAD(+)</name>
        <dbReference type="ChEBI" id="CHEBI:57540"/>
    </ligand>
</feature>
<evidence type="ECO:0000313" key="14">
    <source>
        <dbReference type="Proteomes" id="UP000093412"/>
    </source>
</evidence>
<protein>
    <recommendedName>
        <fullName evidence="10">DNA ligase</fullName>
        <ecNumber evidence="10">6.5.1.2</ecNumber>
    </recommendedName>
    <alternativeName>
        <fullName evidence="10">Polydeoxyribonucleotide synthase [NAD(+)]</fullName>
    </alternativeName>
</protein>
<evidence type="ECO:0000256" key="5">
    <source>
        <dbReference type="ARBA" id="ARBA00022833"/>
    </source>
</evidence>
<feature type="domain" description="BRCT" evidence="12">
    <location>
        <begin position="751"/>
        <end position="820"/>
    </location>
</feature>
<dbReference type="CDD" id="cd17748">
    <property type="entry name" value="BRCT_DNA_ligase_like"/>
    <property type="match status" value="1"/>
</dbReference>
<feature type="binding site" evidence="10">
    <location>
        <position position="512"/>
    </location>
    <ligand>
        <name>Zn(2+)</name>
        <dbReference type="ChEBI" id="CHEBI:29105"/>
    </ligand>
</feature>
<dbReference type="Gene3D" id="2.40.50.140">
    <property type="entry name" value="Nucleic acid-binding proteins"/>
    <property type="match status" value="1"/>
</dbReference>
<dbReference type="Gene3D" id="1.10.287.610">
    <property type="entry name" value="Helix hairpin bin"/>
    <property type="match status" value="1"/>
</dbReference>
<keyword evidence="2 10" id="KW-0235">DNA replication</keyword>
<feature type="binding site" evidence="10">
    <location>
        <position position="391"/>
    </location>
    <ligand>
        <name>NAD(+)</name>
        <dbReference type="ChEBI" id="CHEBI:57540"/>
    </ligand>
</feature>
<keyword evidence="8 10" id="KW-0234">DNA repair</keyword>
<dbReference type="Gene3D" id="1.10.150.20">
    <property type="entry name" value="5' to 3' exonuclease, C-terminal subdomain"/>
    <property type="match status" value="2"/>
</dbReference>
<comment type="catalytic activity">
    <reaction evidence="9 10">
        <text>NAD(+) + (deoxyribonucleotide)n-3'-hydroxyl + 5'-phospho-(deoxyribonucleotide)m = (deoxyribonucleotide)n+m + AMP + beta-nicotinamide D-nucleotide.</text>
        <dbReference type="EC" id="6.5.1.2"/>
    </reaction>
</comment>
<comment type="caution">
    <text evidence="13">The sequence shown here is derived from an EMBL/GenBank/DDBJ whole genome shotgun (WGS) entry which is preliminary data.</text>
</comment>
<dbReference type="InterPro" id="IPR013840">
    <property type="entry name" value="DNAligase_N"/>
</dbReference>
<evidence type="ECO:0000256" key="7">
    <source>
        <dbReference type="ARBA" id="ARBA00023027"/>
    </source>
</evidence>
<dbReference type="PROSITE" id="PS01055">
    <property type="entry name" value="DNA_LIGASE_N1"/>
    <property type="match status" value="1"/>
</dbReference>